<feature type="signal peptide" evidence="15">
    <location>
        <begin position="1"/>
        <end position="20"/>
    </location>
</feature>
<gene>
    <name evidence="18" type="ORF">DVH24_003031</name>
</gene>
<dbReference type="EC" id="4.1.1.37" evidence="7 13"/>
<evidence type="ECO:0000256" key="15">
    <source>
        <dbReference type="SAM" id="SignalP"/>
    </source>
</evidence>
<dbReference type="InterPro" id="IPR056948">
    <property type="entry name" value="PNGaseA_N"/>
</dbReference>
<dbReference type="STRING" id="3750.A0A498KBP3"/>
<dbReference type="GO" id="GO:0006782">
    <property type="term" value="P:protoporphyrinogen IX biosynthetic process"/>
    <property type="evidence" value="ECO:0007669"/>
    <property type="project" value="UniProtKB-UniPathway"/>
</dbReference>
<evidence type="ECO:0000259" key="17">
    <source>
        <dbReference type="PROSITE" id="PS00907"/>
    </source>
</evidence>
<dbReference type="InterPro" id="IPR006361">
    <property type="entry name" value="Uroporphyrinogen_deCO2ase_HemE"/>
</dbReference>
<accession>A0A498KBP3</accession>
<dbReference type="Pfam" id="PF01208">
    <property type="entry name" value="URO-D"/>
    <property type="match status" value="1"/>
</dbReference>
<dbReference type="Pfam" id="PF25156">
    <property type="entry name" value="PNGase_A_C"/>
    <property type="match status" value="2"/>
</dbReference>
<dbReference type="FunFam" id="3.20.20.210:FF:000006">
    <property type="entry name" value="Uroporphyrinogen decarboxylase"/>
    <property type="match status" value="1"/>
</dbReference>
<feature type="chain" id="PRO_5019760006" description="Uroporphyrinogen decarboxylase" evidence="15">
    <location>
        <begin position="21"/>
        <end position="1591"/>
    </location>
</feature>
<proteinExistence type="inferred from homology"/>
<evidence type="ECO:0000256" key="9">
    <source>
        <dbReference type="ARBA" id="ARBA00023171"/>
    </source>
</evidence>
<comment type="pathway">
    <text evidence="3 13">Porphyrin-containing compound metabolism; protoporphyrin-IX biosynthesis; coproporphyrinogen-III from 5-aminolevulinate: step 4/4.</text>
</comment>
<feature type="domain" description="Uroporphyrinogen decarboxylase (URO-D)" evidence="16">
    <location>
        <begin position="1253"/>
        <end position="1262"/>
    </location>
</feature>
<dbReference type="InterPro" id="IPR000257">
    <property type="entry name" value="Uroporphyrinogen_deCOase"/>
</dbReference>
<comment type="caution">
    <text evidence="18">The sequence shown here is derived from an EMBL/GenBank/DDBJ whole genome shotgun (WGS) entry which is preliminary data.</text>
</comment>
<evidence type="ECO:0000256" key="2">
    <source>
        <dbReference type="ARBA" id="ARBA00004229"/>
    </source>
</evidence>
<dbReference type="InterPro" id="IPR038071">
    <property type="entry name" value="UROD/MetE-like_sf"/>
</dbReference>
<dbReference type="Gene3D" id="3.20.20.210">
    <property type="match status" value="1"/>
</dbReference>
<comment type="similarity">
    <text evidence="5 14">Belongs to the uroporphyrinogen decarboxylase family.</text>
</comment>
<evidence type="ECO:0000259" key="16">
    <source>
        <dbReference type="PROSITE" id="PS00906"/>
    </source>
</evidence>
<comment type="catalytic activity">
    <reaction evidence="12 13">
        <text>uroporphyrinogen III + 4 H(+) = coproporphyrinogen III + 4 CO2</text>
        <dbReference type="Rhea" id="RHEA:19865"/>
        <dbReference type="ChEBI" id="CHEBI:15378"/>
        <dbReference type="ChEBI" id="CHEBI:16526"/>
        <dbReference type="ChEBI" id="CHEBI:57308"/>
        <dbReference type="ChEBI" id="CHEBI:57309"/>
        <dbReference type="EC" id="4.1.1.37"/>
    </reaction>
</comment>
<dbReference type="HAMAP" id="MF_00218">
    <property type="entry name" value="URO_D"/>
    <property type="match status" value="1"/>
</dbReference>
<protein>
    <recommendedName>
        <fullName evidence="7 13">Uroporphyrinogen decarboxylase</fullName>
        <ecNumber evidence="7 13">4.1.1.37</ecNumber>
    </recommendedName>
</protein>
<feature type="domain" description="Uroporphyrinogen decarboxylase (URO-D)" evidence="17">
    <location>
        <begin position="1372"/>
        <end position="1388"/>
    </location>
</feature>
<dbReference type="SUPFAM" id="SSF51726">
    <property type="entry name" value="UROD/MetE-like"/>
    <property type="match status" value="1"/>
</dbReference>
<evidence type="ECO:0000256" key="6">
    <source>
        <dbReference type="ARBA" id="ARBA00011738"/>
    </source>
</evidence>
<evidence type="ECO:0000256" key="4">
    <source>
        <dbReference type="ARBA" id="ARBA00005173"/>
    </source>
</evidence>
<evidence type="ECO:0000256" key="1">
    <source>
        <dbReference type="ARBA" id="ARBA00002448"/>
    </source>
</evidence>
<evidence type="ECO:0000256" key="13">
    <source>
        <dbReference type="RuleBase" id="RU000554"/>
    </source>
</evidence>
<keyword evidence="11 13" id="KW-0627">Porphyrin biosynthesis</keyword>
<comment type="subunit">
    <text evidence="6">Homodimer.</text>
</comment>
<dbReference type="Proteomes" id="UP000290289">
    <property type="component" value="Chromosome 3"/>
</dbReference>
<sequence length="1591" mass="178101">MGSPLALLLLLLFHQPLFSAANVHKINLLRSELLSEPTPRNDAAPTLFFEVTKPIELPKTKPCTLHVLQHDFGYTYGKPPVFANYTPPSYCPSQSFSKIVLEWKATCKGRQFDRIFGVWLGGVELLRSCTAEPTQNGIVWIVEKDITRYYSLLQNNQTLAVYLGNLIDKTYTGIYHVNISIHFYPAEKNLNYNYEQNLGILENLDSGYHSWADLILPISRNLPLNDGLWFEIQNSTDTQLKEFEIPQNAYRAVLEVYVSFHENDEFWYSNPPNEYIAANNLSGTPGNGPFREVVVSLDGEVVGAVWPFTVIFTGGVYPLLWRPITAIGSFDLPSYDIEITPFLGKILDGKSHKFGFNVTNALNVWYVDANLHLWLDKQSTKTEGELSKHSSLPLVVSLVSDFKGLNGTFLTRAGRSVSSTGWVTSSYGNITTDAIQDFHYSNTMVMKNDGNTQIVNQIIHFNDTVHIRPPSSTVHSMSSNKIFSLYLYSDYLEQANDSYTFVTNVELGFIEKKSASAGSGFSNSSLRNLQNAEGNMVVKNNLVASGLGSTQQVYRFDSARSCYFRNISSSNYTILYDMVRLTCTTKPESNLDFGLSTLLPFGAQTKPAKTRDSSTTGESLMASPLALLLLLLLLHQPLFSAANVHKINLLRSELLSQPTPQNAAAPTLYFEITKPIELPKTKPCTQHVLQHDFGYTYGKPPVFANYTPPSYCPSHSFSKIVLEWKATCKGTQFDRIFGVWLGGIELLRGCTAEPTQNGIVWSVKKDITRYYSLLQNNQTLAVYLGNLVNERYTGIYHVNISIHFYPAEKNLNYNYEQNLGNLDSGYHPWADLILPISRNLPFNDGLWFEIQNSTDTQLKEFKIPQNAYKAVLEVYVSFHENDEFWYSNPPNEYIAANNLSGTPGNGPFREVVVSLDGEVVGAVWPFTVIFTGGFNPLLWSPITAIGSYNLPSYDIEITPFMGKILDGKSHKFGFSVTNALNVWLVDANLHLWLDKQSTKTKGELLKNSSLPLVVSLVSDFKGLNGTFFTRAGRSVSSTGWVKSSYGNITTDAIQDLHYSNTMVMKNDGNTQIVNQTIHSNDTVHIRLSSSIIHSMSSNKKFPLYLYIDFLEQAKETYKYITNVELGFIEKKSASAGSRFSNSSLSNLQNAEGTIIIKNSSVVRGLGSTQQVYRFDGGKSCYFRNISSSDDTILYDKCEQLSGMEVIELVRAVRGNFYFYCSHWTLGSFQKKRPPQKDPLLVKAARGDPVSRPPAWMMRQAGRYMAVYRKLAEKYPSFRERSETTDLIVEISLQPWEAFRPDGVIIFSDILTPLPAFGVPFDIEDVRGPVIQSPIVSEEGLKTLHPIDLDKLHFVGESLKILRQEVGGHAAVLGFVGAPWTIATYIVEGGSTSTYTKIKSMCHTSPHVLRALLSHLTQAISDYIVFQVEAGVHCIQIFDSWGGQLPPAMWDSWSKPYIQEIVTSVRKRCPKIPLVLYINGNGGILERMKGTGVDVIGLDWTVDIADGRKRLGSEISVQGNVDPAYLFSPLPSLTEEIQRVVRSAGPRGHILNLGHGVLVRTPEEAVKHFFEVARSLNYDTFLETQTPRELVV</sequence>
<dbReference type="PANTHER" id="PTHR31104">
    <property type="entry name" value="PEPTIDE-N4-(N-ACETYL-BETA-GLUCOSAMINYL)ASPARAGINE AMIDASE A PROTEIN"/>
    <property type="match status" value="1"/>
</dbReference>
<evidence type="ECO:0000256" key="3">
    <source>
        <dbReference type="ARBA" id="ARBA00004804"/>
    </source>
</evidence>
<evidence type="ECO:0000313" key="19">
    <source>
        <dbReference type="Proteomes" id="UP000290289"/>
    </source>
</evidence>
<evidence type="ECO:0000256" key="8">
    <source>
        <dbReference type="ARBA" id="ARBA00022793"/>
    </source>
</evidence>
<dbReference type="GO" id="GO:0015995">
    <property type="term" value="P:chlorophyll biosynthetic process"/>
    <property type="evidence" value="ECO:0007669"/>
    <property type="project" value="UniProtKB-KW"/>
</dbReference>
<dbReference type="GO" id="GO:0004853">
    <property type="term" value="F:uroporphyrinogen decarboxylase activity"/>
    <property type="evidence" value="ECO:0007669"/>
    <property type="project" value="UniProtKB-EC"/>
</dbReference>
<dbReference type="EMBL" id="RDQH01000329">
    <property type="protein sequence ID" value="RXI02953.1"/>
    <property type="molecule type" value="Genomic_DNA"/>
</dbReference>
<evidence type="ECO:0000256" key="14">
    <source>
        <dbReference type="RuleBase" id="RU004169"/>
    </source>
</evidence>
<keyword evidence="19" id="KW-1185">Reference proteome</keyword>
<dbReference type="NCBIfam" id="TIGR01464">
    <property type="entry name" value="hemE"/>
    <property type="match status" value="1"/>
</dbReference>
<dbReference type="UniPathway" id="UPA00251">
    <property type="reaction ID" value="UER00321"/>
</dbReference>
<dbReference type="GO" id="GO:0009507">
    <property type="term" value="C:chloroplast"/>
    <property type="evidence" value="ECO:0007669"/>
    <property type="project" value="UniProtKB-SubCell"/>
</dbReference>
<reference evidence="18 19" key="1">
    <citation type="submission" date="2018-10" db="EMBL/GenBank/DDBJ databases">
        <title>A high-quality apple genome assembly.</title>
        <authorList>
            <person name="Hu J."/>
        </authorList>
    </citation>
    <scope>NUCLEOTIDE SEQUENCE [LARGE SCALE GENOMIC DNA]</scope>
    <source>
        <strain evidence="19">cv. HFTH1</strain>
        <tissue evidence="18">Young leaf</tissue>
    </source>
</reference>
<evidence type="ECO:0000313" key="18">
    <source>
        <dbReference type="EMBL" id="RXI02953.1"/>
    </source>
</evidence>
<name>A0A498KBP3_MALDO</name>
<keyword evidence="15" id="KW-0732">Signal</keyword>
<evidence type="ECO:0000256" key="7">
    <source>
        <dbReference type="ARBA" id="ARBA00012288"/>
    </source>
</evidence>
<dbReference type="PROSITE" id="PS00906">
    <property type="entry name" value="UROD_1"/>
    <property type="match status" value="1"/>
</dbReference>
<dbReference type="Pfam" id="PF12222">
    <property type="entry name" value="PNGaseA"/>
    <property type="match status" value="2"/>
</dbReference>
<evidence type="ECO:0000256" key="5">
    <source>
        <dbReference type="ARBA" id="ARBA00009935"/>
    </source>
</evidence>
<comment type="pathway">
    <text evidence="4">Porphyrin-containing compound metabolism; chlorophyll biosynthesis.</text>
</comment>
<keyword evidence="8 13" id="KW-0210">Decarboxylase</keyword>
<organism evidence="18 19">
    <name type="scientific">Malus domestica</name>
    <name type="common">Apple</name>
    <name type="synonym">Pyrus malus</name>
    <dbReference type="NCBI Taxonomy" id="3750"/>
    <lineage>
        <taxon>Eukaryota</taxon>
        <taxon>Viridiplantae</taxon>
        <taxon>Streptophyta</taxon>
        <taxon>Embryophyta</taxon>
        <taxon>Tracheophyta</taxon>
        <taxon>Spermatophyta</taxon>
        <taxon>Magnoliopsida</taxon>
        <taxon>eudicotyledons</taxon>
        <taxon>Gunneridae</taxon>
        <taxon>Pentapetalae</taxon>
        <taxon>rosids</taxon>
        <taxon>fabids</taxon>
        <taxon>Rosales</taxon>
        <taxon>Rosaceae</taxon>
        <taxon>Amygdaloideae</taxon>
        <taxon>Maleae</taxon>
        <taxon>Malus</taxon>
    </lineage>
</organism>
<evidence type="ECO:0000256" key="10">
    <source>
        <dbReference type="ARBA" id="ARBA00023239"/>
    </source>
</evidence>
<evidence type="ECO:0000256" key="11">
    <source>
        <dbReference type="ARBA" id="ARBA00023244"/>
    </source>
</evidence>
<dbReference type="PROSITE" id="PS00907">
    <property type="entry name" value="UROD_2"/>
    <property type="match status" value="1"/>
</dbReference>
<dbReference type="CDD" id="cd00717">
    <property type="entry name" value="URO-D"/>
    <property type="match status" value="1"/>
</dbReference>
<keyword evidence="9" id="KW-0149">Chlorophyll biosynthesis</keyword>
<keyword evidence="10 13" id="KW-0456">Lyase</keyword>
<comment type="subcellular location">
    <subcellularLocation>
        <location evidence="2">Plastid</location>
        <location evidence="2">Chloroplast</location>
    </subcellularLocation>
</comment>
<dbReference type="InterPro" id="IPR021102">
    <property type="entry name" value="PNGase_A"/>
</dbReference>
<evidence type="ECO:0000256" key="12">
    <source>
        <dbReference type="ARBA" id="ARBA00048033"/>
    </source>
</evidence>
<comment type="function">
    <text evidence="1">Catalyzes the decarboxylation of four acetate groups of uroporphyrinogen-III to yield coproporphyrinogen-III.</text>
</comment>